<evidence type="ECO:0000313" key="2">
    <source>
        <dbReference type="Proteomes" id="UP000092971"/>
    </source>
</evidence>
<sequence>MGGIDFSKGQSYDGTIIDGGFIYANGPENICNNLINTDAKGKCYVAIPLQSGKTYEAEFYKWNYSSKTIRIGIGIKNDSTTQQGSVTILKSAIMSGYVNESNPSQYIGADMCLSFMQSSLSTNVTIPVGTSGNPTQGFKALISQAVSGCKVINGRVRFRVNSGNLLKCKIFFVEDGSDWEKRAGLTSLISINDLNLYDEAFEVPKTYYEQGGSTGLYKYIQRYGPIGTEPQIFALGNGAGKVVTDKYNTDEFEEPEYTLPFERKGNMANWGIVYTFYGTNPNAKKVKLTPLGKKLPAVYVVKENGIWKKVTATQLSPATLTLTGGTTFWFILPGGNGGEVKIQYVE</sequence>
<dbReference type="Proteomes" id="UP000092971">
    <property type="component" value="Chromosome"/>
</dbReference>
<name>A0A1B1YFX9_THEST</name>
<reference evidence="1 2" key="1">
    <citation type="submission" date="2016-02" db="EMBL/GenBank/DDBJ databases">
        <title>Comparison of Clostridium stercorarium subspecies using comparative genomics and transcriptomics.</title>
        <authorList>
            <person name="Schellenberg J."/>
            <person name="Thallinger G."/>
            <person name="Levin D.B."/>
            <person name="Zhang X."/>
            <person name="Alvare G."/>
            <person name="Fristensky B."/>
            <person name="Sparling R."/>
        </authorList>
    </citation>
    <scope>NUCLEOTIDE SEQUENCE [LARGE SCALE GENOMIC DNA]</scope>
    <source>
        <strain evidence="1 2">DSM 2910</strain>
    </source>
</reference>
<proteinExistence type="predicted"/>
<dbReference type="EMBL" id="CP014672">
    <property type="protein sequence ID" value="ANW99650.1"/>
    <property type="molecule type" value="Genomic_DNA"/>
</dbReference>
<gene>
    <name evidence="1" type="ORF">CSTERTH_11695</name>
</gene>
<dbReference type="RefSeq" id="WP_015360078.1">
    <property type="nucleotide sequence ID" value="NZ_CP014672.1"/>
</dbReference>
<organism evidence="1 2">
    <name type="scientific">Thermoclostridium stercorarium subsp. thermolacticum DSM 2910</name>
    <dbReference type="NCBI Taxonomy" id="1121336"/>
    <lineage>
        <taxon>Bacteria</taxon>
        <taxon>Bacillati</taxon>
        <taxon>Bacillota</taxon>
        <taxon>Clostridia</taxon>
        <taxon>Eubacteriales</taxon>
        <taxon>Oscillospiraceae</taxon>
        <taxon>Thermoclostridium</taxon>
    </lineage>
</organism>
<accession>A0A1B1YFX9</accession>
<evidence type="ECO:0000313" key="1">
    <source>
        <dbReference type="EMBL" id="ANW99650.1"/>
    </source>
</evidence>
<dbReference type="OrthoDB" id="9961615at2"/>
<dbReference type="AlphaFoldDB" id="A0A1B1YFX9"/>
<protein>
    <submittedName>
        <fullName evidence="1">Uncharacterized protein</fullName>
    </submittedName>
</protein>